<dbReference type="AlphaFoldDB" id="A0A5C1QFK4"/>
<dbReference type="Proteomes" id="UP000324209">
    <property type="component" value="Chromosome"/>
</dbReference>
<dbReference type="OrthoDB" id="357666at2"/>
<dbReference type="EMBL" id="CP036150">
    <property type="protein sequence ID" value="QEN06913.1"/>
    <property type="molecule type" value="Genomic_DNA"/>
</dbReference>
<dbReference type="RefSeq" id="WP_149484995.1">
    <property type="nucleotide sequence ID" value="NZ_CP036150.1"/>
</dbReference>
<reference evidence="1 2" key="1">
    <citation type="submission" date="2019-02" db="EMBL/GenBank/DDBJ databases">
        <title>Complete Genome Sequence and Methylome Analysis of free living Spirochaetas.</title>
        <authorList>
            <person name="Fomenkov A."/>
            <person name="Dubinina G."/>
            <person name="Leshcheva N."/>
            <person name="Mikheeva N."/>
            <person name="Grabovich M."/>
            <person name="Vincze T."/>
            <person name="Roberts R.J."/>
        </authorList>
    </citation>
    <scope>NUCLEOTIDE SEQUENCE [LARGE SCALE GENOMIC DNA]</scope>
    <source>
        <strain evidence="1 2">K2</strain>
    </source>
</reference>
<gene>
    <name evidence="1" type="ORF">EXM22_02470</name>
</gene>
<organism evidence="1 2">
    <name type="scientific">Oceanispirochaeta crateris</name>
    <dbReference type="NCBI Taxonomy" id="2518645"/>
    <lineage>
        <taxon>Bacteria</taxon>
        <taxon>Pseudomonadati</taxon>
        <taxon>Spirochaetota</taxon>
        <taxon>Spirochaetia</taxon>
        <taxon>Spirochaetales</taxon>
        <taxon>Spirochaetaceae</taxon>
        <taxon>Oceanispirochaeta</taxon>
    </lineage>
</organism>
<evidence type="ECO:0000313" key="1">
    <source>
        <dbReference type="EMBL" id="QEN06913.1"/>
    </source>
</evidence>
<sequence>MGRVNFTNALNYPPWIGRHYGAKEKLRKLIVGRSYYDARYRDKTIEQYITDLTRNKVNDPYFTALEIVLSERNHWKSGLGGLKLDRKKFWNSFCYHQFIQGILEDGFSPINKNIWKQGQEFYREVLTSLQPDIVVMVGNDVFNNMPTLGGRTGPTYTWQGINMRTWILTIGSNECQIAEIDSPRGSSFNTEIWKELYHQFISDYKNKHKLSDFSSL</sequence>
<evidence type="ECO:0000313" key="2">
    <source>
        <dbReference type="Proteomes" id="UP000324209"/>
    </source>
</evidence>
<protein>
    <recommendedName>
        <fullName evidence="3">Uracil-DNA glycosylase-like domain-containing protein</fullName>
    </recommendedName>
</protein>
<accession>A0A5C1QFK4</accession>
<keyword evidence="2" id="KW-1185">Reference proteome</keyword>
<name>A0A5C1QFK4_9SPIO</name>
<evidence type="ECO:0008006" key="3">
    <source>
        <dbReference type="Google" id="ProtNLM"/>
    </source>
</evidence>
<proteinExistence type="predicted"/>
<dbReference type="KEGG" id="ock:EXM22_02470"/>